<dbReference type="Pfam" id="PF03401">
    <property type="entry name" value="TctC"/>
    <property type="match status" value="1"/>
</dbReference>
<dbReference type="Gene3D" id="3.40.190.150">
    <property type="entry name" value="Bordetella uptake gene, domain 1"/>
    <property type="match status" value="1"/>
</dbReference>
<dbReference type="SUPFAM" id="SSF53850">
    <property type="entry name" value="Periplasmic binding protein-like II"/>
    <property type="match status" value="1"/>
</dbReference>
<evidence type="ECO:0000313" key="3">
    <source>
        <dbReference type="Proteomes" id="UP001336250"/>
    </source>
</evidence>
<gene>
    <name evidence="2" type="ORF">V4F39_23970</name>
</gene>
<dbReference type="RefSeq" id="WP_332292633.1">
    <property type="nucleotide sequence ID" value="NZ_JAZIBG010000052.1"/>
</dbReference>
<dbReference type="AlphaFoldDB" id="A0AAW9QB12"/>
<dbReference type="CDD" id="cd13578">
    <property type="entry name" value="PBP2_Bug27"/>
    <property type="match status" value="1"/>
</dbReference>
<dbReference type="PANTHER" id="PTHR42928">
    <property type="entry name" value="TRICARBOXYLATE-BINDING PROTEIN"/>
    <property type="match status" value="1"/>
</dbReference>
<dbReference type="InterPro" id="IPR042100">
    <property type="entry name" value="Bug_dom1"/>
</dbReference>
<proteinExistence type="inferred from homology"/>
<evidence type="ECO:0000313" key="2">
    <source>
        <dbReference type="EMBL" id="MEF7616991.1"/>
    </source>
</evidence>
<comment type="caution">
    <text evidence="2">The sequence shown here is derived from an EMBL/GenBank/DDBJ whole genome shotgun (WGS) entry which is preliminary data.</text>
</comment>
<evidence type="ECO:0000256" key="1">
    <source>
        <dbReference type="ARBA" id="ARBA00006987"/>
    </source>
</evidence>
<sequence>MTEIHRRQALAGLAGLLCTPVFGPARAQGGAYPSKLVRVLVGYSPGGAVDIVARAVSQQIAGGLGQQVIVENKPGGGTNIAIKTLLDSPPDGHTLMLAANALAANVSLYQPAPFDLQRDITPIAQVGRVPVVLAANAQAGIGSLKALIAKLKAEPGSINYGTPGNGSTPHLAIELFARAAGVQLTHVPYKGGSQAMNDVVAGHVQLVAVNALEVQAHVKTGRLKVLAALSAQRSPIFPDAPTIAESGFPGFEASVWYGLVGPAGVPPAVVARLHQEVQKALGTAEVRERLTAAGGEVTPGSTAMFAALLASEKQRYEKLIREARIQPD</sequence>
<dbReference type="PIRSF" id="PIRSF017082">
    <property type="entry name" value="YflP"/>
    <property type="match status" value="1"/>
</dbReference>
<protein>
    <submittedName>
        <fullName evidence="2">Tripartite tricarboxylate transporter substrate binding protein</fullName>
    </submittedName>
</protein>
<comment type="similarity">
    <text evidence="1">Belongs to the UPF0065 (bug) family.</text>
</comment>
<organism evidence="2 3">
    <name type="scientific">Aquincola agrisoli</name>
    <dbReference type="NCBI Taxonomy" id="3119538"/>
    <lineage>
        <taxon>Bacteria</taxon>
        <taxon>Pseudomonadati</taxon>
        <taxon>Pseudomonadota</taxon>
        <taxon>Betaproteobacteria</taxon>
        <taxon>Burkholderiales</taxon>
        <taxon>Sphaerotilaceae</taxon>
        <taxon>Aquincola</taxon>
    </lineage>
</organism>
<dbReference type="Proteomes" id="UP001336250">
    <property type="component" value="Unassembled WGS sequence"/>
</dbReference>
<keyword evidence="3" id="KW-1185">Reference proteome</keyword>
<reference evidence="2 3" key="1">
    <citation type="submission" date="2024-02" db="EMBL/GenBank/DDBJ databases">
        <title>Genome sequence of Aquincola sp. MAHUQ-54.</title>
        <authorList>
            <person name="Huq M.A."/>
        </authorList>
    </citation>
    <scope>NUCLEOTIDE SEQUENCE [LARGE SCALE GENOMIC DNA]</scope>
    <source>
        <strain evidence="2 3">MAHUQ-54</strain>
    </source>
</reference>
<dbReference type="EMBL" id="JAZIBG010000052">
    <property type="protein sequence ID" value="MEF7616991.1"/>
    <property type="molecule type" value="Genomic_DNA"/>
</dbReference>
<name>A0AAW9QB12_9BURK</name>
<dbReference type="Gene3D" id="3.40.190.10">
    <property type="entry name" value="Periplasmic binding protein-like II"/>
    <property type="match status" value="1"/>
</dbReference>
<dbReference type="PANTHER" id="PTHR42928:SF5">
    <property type="entry name" value="BLR1237 PROTEIN"/>
    <property type="match status" value="1"/>
</dbReference>
<dbReference type="InterPro" id="IPR005064">
    <property type="entry name" value="BUG"/>
</dbReference>
<accession>A0AAW9QB12</accession>